<gene>
    <name evidence="1" type="ORF">HS088_TW10G00036</name>
</gene>
<name>A0A7J7D3Z4_TRIWF</name>
<reference evidence="1 2" key="1">
    <citation type="journal article" date="2020" name="Nat. Commun.">
        <title>Genome of Tripterygium wilfordii and identification of cytochrome P450 involved in triptolide biosynthesis.</title>
        <authorList>
            <person name="Tu L."/>
            <person name="Su P."/>
            <person name="Zhang Z."/>
            <person name="Gao L."/>
            <person name="Wang J."/>
            <person name="Hu T."/>
            <person name="Zhou J."/>
            <person name="Zhang Y."/>
            <person name="Zhao Y."/>
            <person name="Liu Y."/>
            <person name="Song Y."/>
            <person name="Tong Y."/>
            <person name="Lu Y."/>
            <person name="Yang J."/>
            <person name="Xu C."/>
            <person name="Jia M."/>
            <person name="Peters R.J."/>
            <person name="Huang L."/>
            <person name="Gao W."/>
        </authorList>
    </citation>
    <scope>NUCLEOTIDE SEQUENCE [LARGE SCALE GENOMIC DNA]</scope>
    <source>
        <strain evidence="2">cv. XIE 37</strain>
        <tissue evidence="1">Leaf</tissue>
    </source>
</reference>
<proteinExistence type="predicted"/>
<accession>A0A7J7D3Z4</accession>
<dbReference type="PANTHER" id="PTHR33639:SF1">
    <property type="entry name" value="T23E23.25"/>
    <property type="match status" value="1"/>
</dbReference>
<evidence type="ECO:0008006" key="3">
    <source>
        <dbReference type="Google" id="ProtNLM"/>
    </source>
</evidence>
<comment type="caution">
    <text evidence="1">The sequence shown here is derived from an EMBL/GenBank/DDBJ whole genome shotgun (WGS) entry which is preliminary data.</text>
</comment>
<dbReference type="FunCoup" id="A0A7J7D3Z4">
    <property type="interactions" value="15"/>
</dbReference>
<dbReference type="EMBL" id="JAAARO010000010">
    <property type="protein sequence ID" value="KAF5741041.1"/>
    <property type="molecule type" value="Genomic_DNA"/>
</dbReference>
<sequence>MRTKGLIRGIRYLATTPPPPSHRFLSSTSTSSSLPLPSRVLSGAAAEVADISPEGALLYPVLPVSSAVKLAVPSVLQPRVVVYDGVCHLCHRWVKWVIKADKYRKIKFCCVQSKAAEPYLKHCGLEREDVLRQFLFVEGLGSYHRASTAALKVLSYLPLPYSALSTLLIIPRPVRDAIYDYIARRRYDWFGKSNDCMVLREKELLERFIDRDEMVDQNPSDL</sequence>
<dbReference type="InterPro" id="IPR007263">
    <property type="entry name" value="DCC1-like"/>
</dbReference>
<organism evidence="1 2">
    <name type="scientific">Tripterygium wilfordii</name>
    <name type="common">Thunder God vine</name>
    <dbReference type="NCBI Taxonomy" id="458696"/>
    <lineage>
        <taxon>Eukaryota</taxon>
        <taxon>Viridiplantae</taxon>
        <taxon>Streptophyta</taxon>
        <taxon>Embryophyta</taxon>
        <taxon>Tracheophyta</taxon>
        <taxon>Spermatophyta</taxon>
        <taxon>Magnoliopsida</taxon>
        <taxon>eudicotyledons</taxon>
        <taxon>Gunneridae</taxon>
        <taxon>Pentapetalae</taxon>
        <taxon>rosids</taxon>
        <taxon>fabids</taxon>
        <taxon>Celastrales</taxon>
        <taxon>Celastraceae</taxon>
        <taxon>Tripterygium</taxon>
    </lineage>
</organism>
<dbReference type="Pfam" id="PF04134">
    <property type="entry name" value="DCC1-like"/>
    <property type="match status" value="1"/>
</dbReference>
<keyword evidence="2" id="KW-1185">Reference proteome</keyword>
<evidence type="ECO:0000313" key="1">
    <source>
        <dbReference type="EMBL" id="KAF5741041.1"/>
    </source>
</evidence>
<dbReference type="Proteomes" id="UP000593562">
    <property type="component" value="Unassembled WGS sequence"/>
</dbReference>
<evidence type="ECO:0000313" key="2">
    <source>
        <dbReference type="Proteomes" id="UP000593562"/>
    </source>
</evidence>
<dbReference type="PANTHER" id="PTHR33639">
    <property type="entry name" value="THIOL-DISULFIDE OXIDOREDUCTASE DCC"/>
    <property type="match status" value="1"/>
</dbReference>
<dbReference type="InParanoid" id="A0A7J7D3Z4"/>
<dbReference type="GO" id="GO:0015035">
    <property type="term" value="F:protein-disulfide reductase activity"/>
    <property type="evidence" value="ECO:0007669"/>
    <property type="project" value="InterPro"/>
</dbReference>
<protein>
    <recommendedName>
        <fullName evidence="3">Thiol-disulfide oxidoreductase DCC</fullName>
    </recommendedName>
</protein>
<dbReference type="InterPro" id="IPR052927">
    <property type="entry name" value="DCC_oxidoreductase"/>
</dbReference>
<dbReference type="AlphaFoldDB" id="A0A7J7D3Z4"/>